<reference evidence="8 9" key="2">
    <citation type="submission" date="2009-02" db="EMBL/GenBank/DDBJ databases">
        <title>Draft genome sequence of Holdemania filiformis DSM 12042.</title>
        <authorList>
            <person name="Sudarsanam P."/>
            <person name="Ley R."/>
            <person name="Guruge J."/>
            <person name="Turnbaugh P.J."/>
            <person name="Mahowald M."/>
            <person name="Liep D."/>
            <person name="Gordon J."/>
        </authorList>
    </citation>
    <scope>NUCLEOTIDE SEQUENCE [LARGE SCALE GENOMIC DNA]</scope>
    <source>
        <strain evidence="8 9">DSM 12042</strain>
    </source>
</reference>
<dbReference type="GO" id="GO:0003723">
    <property type="term" value="F:RNA binding"/>
    <property type="evidence" value="ECO:0007669"/>
    <property type="project" value="InterPro"/>
</dbReference>
<dbReference type="RefSeq" id="WP_006059100.1">
    <property type="nucleotide sequence ID" value="NZ_GG657556.1"/>
</dbReference>
<dbReference type="Proteomes" id="UP000005950">
    <property type="component" value="Unassembled WGS sequence"/>
</dbReference>
<dbReference type="Gene3D" id="3.30.2350.10">
    <property type="entry name" value="Pseudouridine synthase"/>
    <property type="match status" value="1"/>
</dbReference>
<dbReference type="InterPro" id="IPR002501">
    <property type="entry name" value="PsdUridine_synth_N"/>
</dbReference>
<comment type="similarity">
    <text evidence="2 5">Belongs to the pseudouridine synthase TruB family. Type 1 subfamily.</text>
</comment>
<dbReference type="GO" id="GO:1990481">
    <property type="term" value="P:mRNA pseudouridine synthesis"/>
    <property type="evidence" value="ECO:0007669"/>
    <property type="project" value="TreeGrafter"/>
</dbReference>
<evidence type="ECO:0000256" key="1">
    <source>
        <dbReference type="ARBA" id="ARBA00000385"/>
    </source>
</evidence>
<evidence type="ECO:0000256" key="3">
    <source>
        <dbReference type="ARBA" id="ARBA00022694"/>
    </source>
</evidence>
<dbReference type="SUPFAM" id="SSF55120">
    <property type="entry name" value="Pseudouridine synthase"/>
    <property type="match status" value="1"/>
</dbReference>
<dbReference type="InterPro" id="IPR014780">
    <property type="entry name" value="tRNA_psdUridine_synth_TruB"/>
</dbReference>
<comment type="catalytic activity">
    <reaction evidence="1 5">
        <text>uridine(55) in tRNA = pseudouridine(55) in tRNA</text>
        <dbReference type="Rhea" id="RHEA:42532"/>
        <dbReference type="Rhea" id="RHEA-COMP:10101"/>
        <dbReference type="Rhea" id="RHEA-COMP:10102"/>
        <dbReference type="ChEBI" id="CHEBI:65314"/>
        <dbReference type="ChEBI" id="CHEBI:65315"/>
        <dbReference type="EC" id="5.4.99.25"/>
    </reaction>
</comment>
<sequence length="291" mass="32059">MKRGVWSDTVDGICLINKPAGMTSFDVVYQVRKAAGIKSVGHTGTLDPQATGVLVVLLGRACKALPYLSGKTKEYIAELTLGTKTDTGDIWGKPLETRPAIKLEPGQIKAVLNSFLGVSMQLPPMVSAIKKDGRKLYEYAREGVEVEREKRPVEIIEIELLQVASSIRFRVVCSNGTYVRTLCEDIAEKLGTVGTMSSLIRTRACGYTLDQCQPLDEVKQGHFQLVSIYDGIASQYPLIEANPAQIPDIKNGKRLRLDSTEPVVGVVSENQVLAMMERQEDGIYRCLRGLW</sequence>
<accession>B9Y7W5</accession>
<dbReference type="NCBIfam" id="TIGR00431">
    <property type="entry name" value="TruB"/>
    <property type="match status" value="1"/>
</dbReference>
<dbReference type="eggNOG" id="COG0130">
    <property type="taxonomic scope" value="Bacteria"/>
</dbReference>
<comment type="caution">
    <text evidence="8">The sequence shown here is derived from an EMBL/GenBank/DDBJ whole genome shotgun (WGS) entry which is preliminary data.</text>
</comment>
<name>B9Y7W5_9FIRM</name>
<dbReference type="InterPro" id="IPR020103">
    <property type="entry name" value="PsdUridine_synth_cat_dom_sf"/>
</dbReference>
<evidence type="ECO:0000313" key="9">
    <source>
        <dbReference type="Proteomes" id="UP000005950"/>
    </source>
</evidence>
<dbReference type="Pfam" id="PF01509">
    <property type="entry name" value="TruB_N"/>
    <property type="match status" value="1"/>
</dbReference>
<evidence type="ECO:0000256" key="4">
    <source>
        <dbReference type="ARBA" id="ARBA00023235"/>
    </source>
</evidence>
<dbReference type="STRING" id="545696.HOLDEFILI_01910"/>
<dbReference type="HOGENOM" id="CLU_032087_0_2_9"/>
<dbReference type="PANTHER" id="PTHR13767">
    <property type="entry name" value="TRNA-PSEUDOURIDINE SYNTHASE"/>
    <property type="match status" value="1"/>
</dbReference>
<keyword evidence="4 5" id="KW-0413">Isomerase</keyword>
<dbReference type="PANTHER" id="PTHR13767:SF2">
    <property type="entry name" value="PSEUDOURIDYLATE SYNTHASE TRUB1"/>
    <property type="match status" value="1"/>
</dbReference>
<keyword evidence="3 5" id="KW-0819">tRNA processing</keyword>
<dbReference type="GO" id="GO:0031119">
    <property type="term" value="P:tRNA pseudouridine synthesis"/>
    <property type="evidence" value="ECO:0007669"/>
    <property type="project" value="UniProtKB-UniRule"/>
</dbReference>
<evidence type="ECO:0000259" key="7">
    <source>
        <dbReference type="Pfam" id="PF16198"/>
    </source>
</evidence>
<proteinExistence type="inferred from homology"/>
<dbReference type="EC" id="5.4.99.25" evidence="5"/>
<reference evidence="8 9" key="1">
    <citation type="submission" date="2008-12" db="EMBL/GenBank/DDBJ databases">
        <authorList>
            <person name="Fulton L."/>
            <person name="Clifton S."/>
            <person name="Fulton B."/>
            <person name="Xu J."/>
            <person name="Minx P."/>
            <person name="Pepin K.H."/>
            <person name="Johnson M."/>
            <person name="Bhonagiri V."/>
            <person name="Nash W.E."/>
            <person name="Mardis E.R."/>
            <person name="Wilson R.K."/>
        </authorList>
    </citation>
    <scope>NUCLEOTIDE SEQUENCE [LARGE SCALE GENOMIC DNA]</scope>
    <source>
        <strain evidence="8 9">DSM 12042</strain>
    </source>
</reference>
<feature type="active site" description="Nucleophile" evidence="5">
    <location>
        <position position="47"/>
    </location>
</feature>
<organism evidence="8 9">
    <name type="scientific">Holdemania filiformis DSM 12042</name>
    <dbReference type="NCBI Taxonomy" id="545696"/>
    <lineage>
        <taxon>Bacteria</taxon>
        <taxon>Bacillati</taxon>
        <taxon>Bacillota</taxon>
        <taxon>Erysipelotrichia</taxon>
        <taxon>Erysipelotrichales</taxon>
        <taxon>Erysipelotrichaceae</taxon>
        <taxon>Holdemania</taxon>
    </lineage>
</organism>
<dbReference type="GO" id="GO:0160148">
    <property type="term" value="F:tRNA pseudouridine(55) synthase activity"/>
    <property type="evidence" value="ECO:0007669"/>
    <property type="project" value="UniProtKB-EC"/>
</dbReference>
<dbReference type="Pfam" id="PF16198">
    <property type="entry name" value="TruB_C_2"/>
    <property type="match status" value="1"/>
</dbReference>
<dbReference type="EMBL" id="ACCF01000107">
    <property type="protein sequence ID" value="EEF67933.1"/>
    <property type="molecule type" value="Genomic_DNA"/>
</dbReference>
<evidence type="ECO:0000256" key="5">
    <source>
        <dbReference type="HAMAP-Rule" id="MF_01080"/>
    </source>
</evidence>
<evidence type="ECO:0000313" key="8">
    <source>
        <dbReference type="EMBL" id="EEF67933.1"/>
    </source>
</evidence>
<protein>
    <recommendedName>
        <fullName evidence="5">tRNA pseudouridine synthase B</fullName>
        <ecNumber evidence="5">5.4.99.25</ecNumber>
    </recommendedName>
    <alternativeName>
        <fullName evidence="5">tRNA pseudouridine(55) synthase</fullName>
        <shortName evidence="5">Psi55 synthase</shortName>
    </alternativeName>
    <alternativeName>
        <fullName evidence="5">tRNA pseudouridylate synthase</fullName>
    </alternativeName>
    <alternativeName>
        <fullName evidence="5">tRNA-uridine isomerase</fullName>
    </alternativeName>
</protein>
<evidence type="ECO:0000259" key="6">
    <source>
        <dbReference type="Pfam" id="PF01509"/>
    </source>
</evidence>
<gene>
    <name evidence="5 8" type="primary">truB</name>
    <name evidence="8" type="ORF">HOLDEFILI_01910</name>
</gene>
<feature type="domain" description="tRNA pseudouridylate synthase B C-terminal" evidence="7">
    <location>
        <begin position="180"/>
        <end position="220"/>
    </location>
</feature>
<dbReference type="CDD" id="cd02573">
    <property type="entry name" value="PseudoU_synth_EcTruB"/>
    <property type="match status" value="1"/>
</dbReference>
<dbReference type="HAMAP" id="MF_01080">
    <property type="entry name" value="TruB_bact"/>
    <property type="match status" value="1"/>
</dbReference>
<dbReference type="AlphaFoldDB" id="B9Y7W5"/>
<comment type="function">
    <text evidence="5">Responsible for synthesis of pseudouridine from uracil-55 in the psi GC loop of transfer RNAs.</text>
</comment>
<dbReference type="InterPro" id="IPR032819">
    <property type="entry name" value="TruB_C"/>
</dbReference>
<evidence type="ECO:0000256" key="2">
    <source>
        <dbReference type="ARBA" id="ARBA00005642"/>
    </source>
</evidence>
<feature type="domain" description="Pseudouridine synthase II N-terminal" evidence="6">
    <location>
        <begin position="32"/>
        <end position="179"/>
    </location>
</feature>